<evidence type="ECO:0000256" key="6">
    <source>
        <dbReference type="ARBA" id="ARBA00022989"/>
    </source>
</evidence>
<feature type="region of interest" description="Disordered" evidence="10">
    <location>
        <begin position="340"/>
        <end position="372"/>
    </location>
</feature>
<comment type="caution">
    <text evidence="13">The sequence shown here is derived from an EMBL/GenBank/DDBJ whole genome shotgun (WGS) entry which is preliminary data.</text>
</comment>
<dbReference type="PANTHER" id="PTHR12371:SF11">
    <property type="entry name" value="TRANSLOCATING CHAIN-ASSOCIATED MEMBRANE PROTEIN"/>
    <property type="match status" value="1"/>
</dbReference>
<protein>
    <recommendedName>
        <fullName evidence="8">Translocating chain-associated membrane protein</fullName>
    </recommendedName>
</protein>
<evidence type="ECO:0000256" key="11">
    <source>
        <dbReference type="SAM" id="Phobius"/>
    </source>
</evidence>
<evidence type="ECO:0000256" key="9">
    <source>
        <dbReference type="PROSITE-ProRule" id="PRU00205"/>
    </source>
</evidence>
<feature type="transmembrane region" description="Helical" evidence="11">
    <location>
        <begin position="85"/>
        <end position="107"/>
    </location>
</feature>
<evidence type="ECO:0000256" key="10">
    <source>
        <dbReference type="SAM" id="MobiDB-lite"/>
    </source>
</evidence>
<evidence type="ECO:0000313" key="14">
    <source>
        <dbReference type="Proteomes" id="UP001608902"/>
    </source>
</evidence>
<feature type="transmembrane region" description="Helical" evidence="11">
    <location>
        <begin position="305"/>
        <end position="329"/>
    </location>
</feature>
<keyword evidence="7 9" id="KW-0472">Membrane</keyword>
<keyword evidence="3 8" id="KW-0813">Transport</keyword>
<reference evidence="13 14" key="1">
    <citation type="submission" date="2024-08" db="EMBL/GenBank/DDBJ databases">
        <title>Gnathostoma spinigerum genome.</title>
        <authorList>
            <person name="Gonzalez-Bertolin B."/>
            <person name="Monzon S."/>
            <person name="Zaballos A."/>
            <person name="Jimenez P."/>
            <person name="Dekumyoy P."/>
            <person name="Varona S."/>
            <person name="Cuesta I."/>
            <person name="Sumanam S."/>
            <person name="Adisakwattana P."/>
            <person name="Gasser R.B."/>
            <person name="Hernandez-Gonzalez A."/>
            <person name="Young N.D."/>
            <person name="Perteguer M.J."/>
        </authorList>
    </citation>
    <scope>NUCLEOTIDE SEQUENCE [LARGE SCALE GENOMIC DNA]</scope>
    <source>
        <strain evidence="13">AL3</strain>
        <tissue evidence="13">Liver</tissue>
    </source>
</reference>
<accession>A0ABD6EJL1</accession>
<feature type="transmembrane region" description="Helical" evidence="11">
    <location>
        <begin position="261"/>
        <end position="285"/>
    </location>
</feature>
<dbReference type="EMBL" id="JBGFUD010001777">
    <property type="protein sequence ID" value="MFH4976747.1"/>
    <property type="molecule type" value="Genomic_DNA"/>
</dbReference>
<dbReference type="InterPro" id="IPR006634">
    <property type="entry name" value="TLC-dom"/>
</dbReference>
<dbReference type="PANTHER" id="PTHR12371">
    <property type="entry name" value="TRANSLOCATION ASSOCIATED MEMBRANE PROTEIN"/>
    <property type="match status" value="1"/>
</dbReference>
<keyword evidence="6 11" id="KW-1133">Transmembrane helix</keyword>
<name>A0ABD6EJL1_9BILA</name>
<feature type="compositionally biased region" description="Basic and acidic residues" evidence="10">
    <location>
        <begin position="354"/>
        <end position="372"/>
    </location>
</feature>
<dbReference type="Proteomes" id="UP001608902">
    <property type="component" value="Unassembled WGS sequence"/>
</dbReference>
<evidence type="ECO:0000256" key="1">
    <source>
        <dbReference type="ARBA" id="ARBA00004141"/>
    </source>
</evidence>
<evidence type="ECO:0000256" key="7">
    <source>
        <dbReference type="ARBA" id="ARBA00023136"/>
    </source>
</evidence>
<feature type="transmembrane region" description="Helical" evidence="11">
    <location>
        <begin position="205"/>
        <end position="223"/>
    </location>
</feature>
<evidence type="ECO:0000256" key="3">
    <source>
        <dbReference type="ARBA" id="ARBA00022448"/>
    </source>
</evidence>
<evidence type="ECO:0000256" key="8">
    <source>
        <dbReference type="PIRNR" id="PIRNR005449"/>
    </source>
</evidence>
<comment type="similarity">
    <text evidence="2 8">Belongs to the TRAM family.</text>
</comment>
<dbReference type="AlphaFoldDB" id="A0ABD6EJL1"/>
<evidence type="ECO:0000259" key="12">
    <source>
        <dbReference type="PROSITE" id="PS50922"/>
    </source>
</evidence>
<feature type="domain" description="TLC" evidence="12">
    <location>
        <begin position="122"/>
        <end position="335"/>
    </location>
</feature>
<dbReference type="Pfam" id="PF03798">
    <property type="entry name" value="TRAM_LAG1_CLN8"/>
    <property type="match status" value="1"/>
</dbReference>
<dbReference type="PIRSF" id="PIRSF005449">
    <property type="entry name" value="Translocation_assoc_membrane"/>
    <property type="match status" value="1"/>
</dbReference>
<evidence type="ECO:0000256" key="2">
    <source>
        <dbReference type="ARBA" id="ARBA00005999"/>
    </source>
</evidence>
<keyword evidence="5 8" id="KW-0653">Protein transport</keyword>
<dbReference type="PROSITE" id="PS50922">
    <property type="entry name" value="TLC"/>
    <property type="match status" value="1"/>
</dbReference>
<keyword evidence="14" id="KW-1185">Reference proteome</keyword>
<sequence>MGVESRRAFGGRGKKSSPPILSHEFIIQNHGDIMSCILMIVVVGLLFQATSRFASVFVVPQYNESIALTPNAEKESYYRNGLKDIATIAFYTVGWITVHAILQEYVFDKLQRRFHLSKTKMSKFAESGQLFCFAAYSAVHAGYILHDLHVHTDLTKLWIGYPEIHRHLSLHTKFFFIFQIAYWIHQFPEFYFQKVRKDEIQARTVYSVIYLIFIVAAYVLNFNRLAMTLLFFEYTSQVVFHLTRLLHFADKRSIARTGFKVWNGVFVAVRLASAVLAVLTLWYGLRSNETPYMDPANGNYNTAFIRLNSMLCVLALQFYMLWNFTLFHVRRYRERYNRPKSEKLIRPQNKKKKHPDEFHDRPEIDQQSKKKN</sequence>
<feature type="transmembrane region" description="Helical" evidence="11">
    <location>
        <begin position="128"/>
        <end position="146"/>
    </location>
</feature>
<dbReference type="GO" id="GO:0016020">
    <property type="term" value="C:membrane"/>
    <property type="evidence" value="ECO:0007669"/>
    <property type="project" value="UniProtKB-SubCell"/>
</dbReference>
<feature type="transmembrane region" description="Helical" evidence="11">
    <location>
        <begin position="36"/>
        <end position="59"/>
    </location>
</feature>
<dbReference type="GO" id="GO:0015031">
    <property type="term" value="P:protein transport"/>
    <property type="evidence" value="ECO:0007669"/>
    <property type="project" value="UniProtKB-KW"/>
</dbReference>
<comment type="subcellular location">
    <subcellularLocation>
        <location evidence="1">Membrane</location>
        <topology evidence="1">Multi-pass membrane protein</topology>
    </subcellularLocation>
</comment>
<organism evidence="13 14">
    <name type="scientific">Gnathostoma spinigerum</name>
    <dbReference type="NCBI Taxonomy" id="75299"/>
    <lineage>
        <taxon>Eukaryota</taxon>
        <taxon>Metazoa</taxon>
        <taxon>Ecdysozoa</taxon>
        <taxon>Nematoda</taxon>
        <taxon>Chromadorea</taxon>
        <taxon>Rhabditida</taxon>
        <taxon>Spirurina</taxon>
        <taxon>Gnathostomatomorpha</taxon>
        <taxon>Gnathostomatoidea</taxon>
        <taxon>Gnathostomatidae</taxon>
        <taxon>Gnathostoma</taxon>
    </lineage>
</organism>
<dbReference type="InterPro" id="IPR016447">
    <property type="entry name" value="Translocation_assoc_membrane"/>
</dbReference>
<keyword evidence="8" id="KW-0811">Translocation</keyword>
<evidence type="ECO:0000256" key="5">
    <source>
        <dbReference type="ARBA" id="ARBA00022927"/>
    </source>
</evidence>
<dbReference type="SMART" id="SM00724">
    <property type="entry name" value="TLC"/>
    <property type="match status" value="1"/>
</dbReference>
<evidence type="ECO:0000256" key="4">
    <source>
        <dbReference type="ARBA" id="ARBA00022692"/>
    </source>
</evidence>
<proteinExistence type="inferred from homology"/>
<keyword evidence="4 9" id="KW-0812">Transmembrane</keyword>
<evidence type="ECO:0000313" key="13">
    <source>
        <dbReference type="EMBL" id="MFH4976747.1"/>
    </source>
</evidence>
<gene>
    <name evidence="13" type="ORF">AB6A40_003456</name>
</gene>